<organism evidence="8 9">
    <name type="scientific">Halorarum halophilum</name>
    <dbReference type="NCBI Taxonomy" id="2743090"/>
    <lineage>
        <taxon>Archaea</taxon>
        <taxon>Methanobacteriati</taxon>
        <taxon>Methanobacteriota</taxon>
        <taxon>Stenosarchaea group</taxon>
        <taxon>Halobacteria</taxon>
        <taxon>Halobacteriales</taxon>
        <taxon>Haloferacaceae</taxon>
        <taxon>Halorarum</taxon>
    </lineage>
</organism>
<dbReference type="GO" id="GO:0005886">
    <property type="term" value="C:plasma membrane"/>
    <property type="evidence" value="ECO:0007669"/>
    <property type="project" value="UniProtKB-SubCell"/>
</dbReference>
<evidence type="ECO:0000256" key="5">
    <source>
        <dbReference type="ARBA" id="ARBA00023136"/>
    </source>
</evidence>
<dbReference type="AlphaFoldDB" id="A0A7D5GM21"/>
<feature type="transmembrane region" description="Helical" evidence="6">
    <location>
        <begin position="26"/>
        <end position="46"/>
    </location>
</feature>
<dbReference type="OrthoDB" id="204088at2157"/>
<accession>A0A7D5GM21</accession>
<dbReference type="RefSeq" id="WP_179169939.1">
    <property type="nucleotide sequence ID" value="NZ_CP058529.1"/>
</dbReference>
<feature type="domain" description="VTT" evidence="7">
    <location>
        <begin position="67"/>
        <end position="161"/>
    </location>
</feature>
<feature type="transmembrane region" description="Helical" evidence="6">
    <location>
        <begin position="151"/>
        <end position="172"/>
    </location>
</feature>
<dbReference type="PANTHER" id="PTHR42709:SF6">
    <property type="entry name" value="UNDECAPRENYL PHOSPHATE TRANSPORTER A"/>
    <property type="match status" value="1"/>
</dbReference>
<proteinExistence type="predicted"/>
<evidence type="ECO:0000256" key="6">
    <source>
        <dbReference type="SAM" id="Phobius"/>
    </source>
</evidence>
<evidence type="ECO:0000313" key="9">
    <source>
        <dbReference type="Proteomes" id="UP000509750"/>
    </source>
</evidence>
<feature type="transmembrane region" description="Helical" evidence="6">
    <location>
        <begin position="66"/>
        <end position="85"/>
    </location>
</feature>
<keyword evidence="9" id="KW-1185">Reference proteome</keyword>
<evidence type="ECO:0000259" key="7">
    <source>
        <dbReference type="Pfam" id="PF09335"/>
    </source>
</evidence>
<dbReference type="EMBL" id="CP058529">
    <property type="protein sequence ID" value="QLG28364.1"/>
    <property type="molecule type" value="Genomic_DNA"/>
</dbReference>
<dbReference type="PANTHER" id="PTHR42709">
    <property type="entry name" value="ALKALINE PHOSPHATASE LIKE PROTEIN"/>
    <property type="match status" value="1"/>
</dbReference>
<dbReference type="Pfam" id="PF09335">
    <property type="entry name" value="VTT_dom"/>
    <property type="match status" value="1"/>
</dbReference>
<evidence type="ECO:0000256" key="2">
    <source>
        <dbReference type="ARBA" id="ARBA00022475"/>
    </source>
</evidence>
<evidence type="ECO:0000256" key="1">
    <source>
        <dbReference type="ARBA" id="ARBA00004651"/>
    </source>
</evidence>
<keyword evidence="3 6" id="KW-0812">Transmembrane</keyword>
<keyword evidence="2" id="KW-1003">Cell membrane</keyword>
<reference evidence="8 9" key="1">
    <citation type="submission" date="2020-07" db="EMBL/GenBank/DDBJ databases">
        <title>Gai3-2, isolated from salt lake.</title>
        <authorList>
            <person name="Cui H."/>
            <person name="Shi X."/>
        </authorList>
    </citation>
    <scope>NUCLEOTIDE SEQUENCE [LARGE SCALE GENOMIC DNA]</scope>
    <source>
        <strain evidence="8 9">Gai3-2</strain>
    </source>
</reference>
<evidence type="ECO:0000256" key="4">
    <source>
        <dbReference type="ARBA" id="ARBA00022989"/>
    </source>
</evidence>
<evidence type="ECO:0000256" key="3">
    <source>
        <dbReference type="ARBA" id="ARBA00022692"/>
    </source>
</evidence>
<protein>
    <submittedName>
        <fullName evidence="8">VTT domain-containing protein</fullName>
    </submittedName>
</protein>
<gene>
    <name evidence="8" type="ORF">HUG10_12760</name>
</gene>
<comment type="subcellular location">
    <subcellularLocation>
        <location evidence="1">Cell membrane</location>
        <topology evidence="1">Multi-pass membrane protein</topology>
    </subcellularLocation>
</comment>
<evidence type="ECO:0000313" key="8">
    <source>
        <dbReference type="EMBL" id="QLG28364.1"/>
    </source>
</evidence>
<dbReference type="InterPro" id="IPR051311">
    <property type="entry name" value="DedA_domain"/>
</dbReference>
<dbReference type="GeneID" id="56029719"/>
<dbReference type="InterPro" id="IPR032816">
    <property type="entry name" value="VTT_dom"/>
</dbReference>
<keyword evidence="4 6" id="KW-1133">Transmembrane helix</keyword>
<dbReference type="KEGG" id="halg:HUG10_12760"/>
<sequence>MGVPVPLQNIVGEFPPWFQDLVGSEYAYLFLFGVFVLEGAMLMYFVPSELIVPGSLVLLGHGPDRVVAIIGVAVLGATVGQYALFKLAERGGREWLLKKRWFRVSEDTLDRFDGWFDRWGPVVVPVSNSLLFTRGMLTVPAGLAEMDDRKFVLLSAVGTLCFEAALAGLYLFGVDLLW</sequence>
<name>A0A7D5GM21_9EURY</name>
<dbReference type="Proteomes" id="UP000509750">
    <property type="component" value="Chromosome"/>
</dbReference>
<keyword evidence="5 6" id="KW-0472">Membrane</keyword>